<dbReference type="PROSITE" id="PS00061">
    <property type="entry name" value="ADH_SHORT"/>
    <property type="match status" value="1"/>
</dbReference>
<evidence type="ECO:0000256" key="2">
    <source>
        <dbReference type="ARBA" id="ARBA00023002"/>
    </source>
</evidence>
<organism evidence="3">
    <name type="scientific">Acidicaldus sp</name>
    <dbReference type="NCBI Taxonomy" id="1872105"/>
    <lineage>
        <taxon>Bacteria</taxon>
        <taxon>Pseudomonadati</taxon>
        <taxon>Pseudomonadota</taxon>
        <taxon>Alphaproteobacteria</taxon>
        <taxon>Acetobacterales</taxon>
        <taxon>Acetobacteraceae</taxon>
        <taxon>Acidicaldus</taxon>
    </lineage>
</organism>
<dbReference type="Pfam" id="PF13561">
    <property type="entry name" value="adh_short_C2"/>
    <property type="match status" value="1"/>
</dbReference>
<dbReference type="SUPFAM" id="SSF51735">
    <property type="entry name" value="NAD(P)-binding Rossmann-fold domains"/>
    <property type="match status" value="1"/>
</dbReference>
<dbReference type="EC" id="1.1.1.47" evidence="3"/>
<dbReference type="InterPro" id="IPR020904">
    <property type="entry name" value="Sc_DH/Rdtase_CS"/>
</dbReference>
<dbReference type="InterPro" id="IPR002347">
    <property type="entry name" value="SDR_fam"/>
</dbReference>
<reference evidence="3" key="1">
    <citation type="journal article" date="2020" name="mSystems">
        <title>Genome- and Community-Level Interaction Insights into Carbon Utilization and Element Cycling Functions of Hydrothermarchaeota in Hydrothermal Sediment.</title>
        <authorList>
            <person name="Zhou Z."/>
            <person name="Liu Y."/>
            <person name="Xu W."/>
            <person name="Pan J."/>
            <person name="Luo Z.H."/>
            <person name="Li M."/>
        </authorList>
    </citation>
    <scope>NUCLEOTIDE SEQUENCE</scope>
    <source>
        <strain evidence="3">SpSt-997</strain>
    </source>
</reference>
<dbReference type="Gene3D" id="3.40.50.720">
    <property type="entry name" value="NAD(P)-binding Rossmann-like Domain"/>
    <property type="match status" value="1"/>
</dbReference>
<protein>
    <submittedName>
        <fullName evidence="3">Glucose 1-dehydrogenase</fullName>
        <ecNumber evidence="3">1.1.1.47</ecNumber>
    </submittedName>
</protein>
<sequence length="263" mass="26440">MGQVQGKTAIVTGAGSGIGAASAETLAREGAAVLLTDIDAAGGEAVAGRIARAGGHARFLHQDVTDEAAWPGVIAAAEALGGKLDVMVANAGIAIMVPMLEMSLAEWRRQSAVNLDGVFLSVKYAVPAMRRAGGGSIIILSSVAGIRGSIGLAGYCATKGGVRLFAKAAAMECASAKDNVRINTVHPGIIDTPIWDKIAPDPRRNAPLDAHAMAAVGAPMGRAGAAQEIANGVVFLASDASSYMTGAELVIDGGITSGSAVRR</sequence>
<dbReference type="PANTHER" id="PTHR24321">
    <property type="entry name" value="DEHYDROGENASES, SHORT CHAIN"/>
    <property type="match status" value="1"/>
</dbReference>
<dbReference type="InterPro" id="IPR036291">
    <property type="entry name" value="NAD(P)-bd_dom_sf"/>
</dbReference>
<proteinExistence type="inferred from homology"/>
<dbReference type="PANTHER" id="PTHR24321:SF15">
    <property type="entry name" value="OXIDOREDUCTASE UCPA"/>
    <property type="match status" value="1"/>
</dbReference>
<dbReference type="AlphaFoldDB" id="A0A8J4M6I9"/>
<comment type="similarity">
    <text evidence="1">Belongs to the short-chain dehydrogenases/reductases (SDR) family.</text>
</comment>
<dbReference type="EMBL" id="DTQM01000182">
    <property type="protein sequence ID" value="HGC43409.1"/>
    <property type="molecule type" value="Genomic_DNA"/>
</dbReference>
<comment type="caution">
    <text evidence="3">The sequence shown here is derived from an EMBL/GenBank/DDBJ whole genome shotgun (WGS) entry which is preliminary data.</text>
</comment>
<dbReference type="PRINTS" id="PR00080">
    <property type="entry name" value="SDRFAMILY"/>
</dbReference>
<dbReference type="GO" id="GO:0047936">
    <property type="term" value="F:glucose 1-dehydrogenase [NAD(P)+] activity"/>
    <property type="evidence" value="ECO:0007669"/>
    <property type="project" value="UniProtKB-EC"/>
</dbReference>
<dbReference type="PRINTS" id="PR00081">
    <property type="entry name" value="GDHRDH"/>
</dbReference>
<accession>A0A8J4M6I9</accession>
<evidence type="ECO:0000313" key="3">
    <source>
        <dbReference type="EMBL" id="HGC43409.1"/>
    </source>
</evidence>
<keyword evidence="2 3" id="KW-0560">Oxidoreductase</keyword>
<evidence type="ECO:0000256" key="1">
    <source>
        <dbReference type="ARBA" id="ARBA00006484"/>
    </source>
</evidence>
<name>A0A8J4M6I9_9PROT</name>
<dbReference type="FunFam" id="3.40.50.720:FF:000084">
    <property type="entry name" value="Short-chain dehydrogenase reductase"/>
    <property type="match status" value="1"/>
</dbReference>
<dbReference type="NCBIfam" id="NF005559">
    <property type="entry name" value="PRK07231.1"/>
    <property type="match status" value="1"/>
</dbReference>
<gene>
    <name evidence="3" type="ORF">ENY07_09365</name>
</gene>